<dbReference type="EMBL" id="CP109135">
    <property type="protein sequence ID" value="WSD16094.1"/>
    <property type="molecule type" value="Genomic_DNA"/>
</dbReference>
<organism evidence="11 12">
    <name type="scientific">Streptomyces phaeochromogenes</name>
    <dbReference type="NCBI Taxonomy" id="1923"/>
    <lineage>
        <taxon>Bacteria</taxon>
        <taxon>Bacillati</taxon>
        <taxon>Actinomycetota</taxon>
        <taxon>Actinomycetes</taxon>
        <taxon>Kitasatosporales</taxon>
        <taxon>Streptomycetaceae</taxon>
        <taxon>Streptomyces</taxon>
        <taxon>Streptomyces phaeochromogenes group</taxon>
    </lineage>
</organism>
<evidence type="ECO:0000256" key="5">
    <source>
        <dbReference type="ARBA" id="ARBA00023125"/>
    </source>
</evidence>
<evidence type="ECO:0000256" key="4">
    <source>
        <dbReference type="ARBA" id="ARBA00022833"/>
    </source>
</evidence>
<feature type="domain" description="Probable transposase IS891/IS1136/IS1341" evidence="8">
    <location>
        <begin position="235"/>
        <end position="336"/>
    </location>
</feature>
<dbReference type="Pfam" id="PF12323">
    <property type="entry name" value="HTH_OrfB_IS605"/>
    <property type="match status" value="1"/>
</dbReference>
<dbReference type="RefSeq" id="WP_326759905.1">
    <property type="nucleotide sequence ID" value="NZ_CP108011.1"/>
</dbReference>
<accession>A0ABZ1HBX9</accession>
<keyword evidence="2" id="KW-0815">Transposition</keyword>
<evidence type="ECO:0000256" key="1">
    <source>
        <dbReference type="ARBA" id="ARBA00008761"/>
    </source>
</evidence>
<keyword evidence="6" id="KW-0233">DNA recombination</keyword>
<comment type="similarity">
    <text evidence="1">In the C-terminal section; belongs to the transposase 35 family.</text>
</comment>
<evidence type="ECO:0000259" key="10">
    <source>
        <dbReference type="Pfam" id="PF12323"/>
    </source>
</evidence>
<evidence type="ECO:0000313" key="11">
    <source>
        <dbReference type="EMBL" id="WSD16094.1"/>
    </source>
</evidence>
<feature type="domain" description="Cas12f1-like TNB" evidence="9">
    <location>
        <begin position="362"/>
        <end position="429"/>
    </location>
</feature>
<keyword evidence="5" id="KW-0238">DNA-binding</keyword>
<dbReference type="Proteomes" id="UP001340816">
    <property type="component" value="Chromosome"/>
</dbReference>
<feature type="domain" description="Transposase putative helix-turn-helix" evidence="10">
    <location>
        <begin position="52"/>
        <end position="93"/>
    </location>
</feature>
<dbReference type="InterPro" id="IPR021027">
    <property type="entry name" value="Transposase_put_HTH"/>
</dbReference>
<evidence type="ECO:0000256" key="3">
    <source>
        <dbReference type="ARBA" id="ARBA00022723"/>
    </source>
</evidence>
<evidence type="ECO:0000256" key="7">
    <source>
        <dbReference type="SAM" id="MobiDB-lite"/>
    </source>
</evidence>
<dbReference type="Pfam" id="PF01385">
    <property type="entry name" value="OrfB_IS605"/>
    <property type="match status" value="1"/>
</dbReference>
<feature type="compositionally biased region" description="Basic and acidic residues" evidence="7">
    <location>
        <begin position="1"/>
        <end position="31"/>
    </location>
</feature>
<evidence type="ECO:0000313" key="12">
    <source>
        <dbReference type="Proteomes" id="UP001340816"/>
    </source>
</evidence>
<dbReference type="NCBIfam" id="NF040570">
    <property type="entry name" value="guided_TnpB"/>
    <property type="match status" value="1"/>
</dbReference>
<feature type="region of interest" description="Disordered" evidence="7">
    <location>
        <begin position="1"/>
        <end position="46"/>
    </location>
</feature>
<evidence type="ECO:0000259" key="8">
    <source>
        <dbReference type="Pfam" id="PF01385"/>
    </source>
</evidence>
<evidence type="ECO:0000259" key="9">
    <source>
        <dbReference type="Pfam" id="PF07282"/>
    </source>
</evidence>
<keyword evidence="12" id="KW-1185">Reference proteome</keyword>
<protein>
    <submittedName>
        <fullName evidence="11">Transposase</fullName>
    </submittedName>
</protein>
<name>A0ABZ1HBX9_STRPH</name>
<proteinExistence type="inferred from homology"/>
<sequence>MEESAEKPKAVKGVQAERIKREDLGIEDRRKHEGRKATPLKSHAKETGAHHRVYRFRFYPSEAQAEQLGKTFGACRWVYNEGLSLRSGAWEQHRVSVGFAETCRALTGWKQAEERAWLKEVSSTVLQQALRHLDQAFTRFFKGMAKYPKRRKKQRSRDAATYVRTGFRWVEDPERPGTGLITLAKQSEPLDVRWSRALPAGAVPVRLSVTRDRAGRYFVSVLVEERMADLPAVFLPGSQEPKAVGLDLGLASLVTLDDGTKLDHPRLLKRYAEKLARLQQELHKKVRGSKNRAKVKQKIARLYALISDVRRDMLDQFTTRQVRENQVLVVEDLSIVTLLRPARGKGRRRKAKLSRAIIDAGWGELLRQLRYKCEWYGRTLVVVDRFFPSTRRCSACHVKGPKLDVSVRQWTCAECGAVHDRDVNAAANLRDEGMRLYGLVASALPPDRKPPAVIKASELEACLLAA</sequence>
<reference evidence="11 12" key="1">
    <citation type="submission" date="2022-10" db="EMBL/GenBank/DDBJ databases">
        <title>The complete genomes of actinobacterial strains from the NBC collection.</title>
        <authorList>
            <person name="Joergensen T.S."/>
            <person name="Alvarez Arevalo M."/>
            <person name="Sterndorff E.B."/>
            <person name="Faurdal D."/>
            <person name="Vuksanovic O."/>
            <person name="Mourched A.-S."/>
            <person name="Charusanti P."/>
            <person name="Shaw S."/>
            <person name="Blin K."/>
            <person name="Weber T."/>
        </authorList>
    </citation>
    <scope>NUCLEOTIDE SEQUENCE [LARGE SCALE GENOMIC DNA]</scope>
    <source>
        <strain evidence="11 12">NBC 01752</strain>
    </source>
</reference>
<gene>
    <name evidence="11" type="ORF">OHB35_24170</name>
</gene>
<keyword evidence="3" id="KW-0479">Metal-binding</keyword>
<evidence type="ECO:0000256" key="2">
    <source>
        <dbReference type="ARBA" id="ARBA00022578"/>
    </source>
</evidence>
<dbReference type="InterPro" id="IPR010095">
    <property type="entry name" value="Cas12f1-like_TNB"/>
</dbReference>
<dbReference type="Pfam" id="PF07282">
    <property type="entry name" value="Cas12f1-like_TNB"/>
    <property type="match status" value="1"/>
</dbReference>
<keyword evidence="4" id="KW-0862">Zinc</keyword>
<dbReference type="InterPro" id="IPR001959">
    <property type="entry name" value="Transposase"/>
</dbReference>
<evidence type="ECO:0000256" key="6">
    <source>
        <dbReference type="ARBA" id="ARBA00023172"/>
    </source>
</evidence>